<feature type="chain" id="PRO_5046165082" evidence="1">
    <location>
        <begin position="19"/>
        <end position="154"/>
    </location>
</feature>
<sequence length="154" mass="16429">MKKLILTLAFLVSAGVFVSCEKSNAASKIKDENVAKAVERDNEIKKGAPVISFDKEEYNFGKVAEGDVVETTFTLTNTGKSNLVITNAKATCGCTVPTWPKEPIAPGETGEIAVKFNTAGKPNKQSKTVTLYTNTARGLETVKITGMVTPKSAQ</sequence>
<dbReference type="InterPro" id="IPR013783">
    <property type="entry name" value="Ig-like_fold"/>
</dbReference>
<organism evidence="2 3">
    <name type="scientific">Tenacibaculum geojense</name>
    <dbReference type="NCBI Taxonomy" id="915352"/>
    <lineage>
        <taxon>Bacteria</taxon>
        <taxon>Pseudomonadati</taxon>
        <taxon>Bacteroidota</taxon>
        <taxon>Flavobacteriia</taxon>
        <taxon>Flavobacteriales</taxon>
        <taxon>Flavobacteriaceae</taxon>
        <taxon>Tenacibaculum</taxon>
    </lineage>
</organism>
<dbReference type="PROSITE" id="PS51257">
    <property type="entry name" value="PROKAR_LIPOPROTEIN"/>
    <property type="match status" value="1"/>
</dbReference>
<proteinExistence type="predicted"/>
<dbReference type="Gene3D" id="2.60.40.10">
    <property type="entry name" value="Immunoglobulins"/>
    <property type="match status" value="1"/>
</dbReference>
<dbReference type="RefSeq" id="WP_386106714.1">
    <property type="nucleotide sequence ID" value="NZ_JBHTJR010000042.1"/>
</dbReference>
<comment type="caution">
    <text evidence="2">The sequence shown here is derived from an EMBL/GenBank/DDBJ whole genome shotgun (WGS) entry which is preliminary data.</text>
</comment>
<keyword evidence="1" id="KW-0732">Signal</keyword>
<evidence type="ECO:0000313" key="2">
    <source>
        <dbReference type="EMBL" id="MFD0992938.1"/>
    </source>
</evidence>
<gene>
    <name evidence="2" type="ORF">ACFQ1U_06955</name>
</gene>
<keyword evidence="3" id="KW-1185">Reference proteome</keyword>
<dbReference type="Proteomes" id="UP001597062">
    <property type="component" value="Unassembled WGS sequence"/>
</dbReference>
<accession>A0ABW3JR00</accession>
<dbReference type="PANTHER" id="PTHR37833">
    <property type="entry name" value="LIPOPROTEIN-RELATED"/>
    <property type="match status" value="1"/>
</dbReference>
<evidence type="ECO:0000256" key="1">
    <source>
        <dbReference type="SAM" id="SignalP"/>
    </source>
</evidence>
<dbReference type="Pfam" id="PF07610">
    <property type="entry name" value="DUF1573"/>
    <property type="match status" value="1"/>
</dbReference>
<evidence type="ECO:0000313" key="3">
    <source>
        <dbReference type="Proteomes" id="UP001597062"/>
    </source>
</evidence>
<dbReference type="PANTHER" id="PTHR37833:SF1">
    <property type="entry name" value="SIGNAL PEPTIDE PROTEIN"/>
    <property type="match status" value="1"/>
</dbReference>
<feature type="signal peptide" evidence="1">
    <location>
        <begin position="1"/>
        <end position="18"/>
    </location>
</feature>
<dbReference type="InterPro" id="IPR011467">
    <property type="entry name" value="DUF1573"/>
</dbReference>
<dbReference type="EMBL" id="JBHTJR010000042">
    <property type="protein sequence ID" value="MFD0992938.1"/>
    <property type="molecule type" value="Genomic_DNA"/>
</dbReference>
<protein>
    <submittedName>
        <fullName evidence="2">DUF1573 domain-containing protein</fullName>
    </submittedName>
</protein>
<name>A0ABW3JR00_9FLAO</name>
<reference evidence="3" key="1">
    <citation type="journal article" date="2019" name="Int. J. Syst. Evol. Microbiol.">
        <title>The Global Catalogue of Microorganisms (GCM) 10K type strain sequencing project: providing services to taxonomists for standard genome sequencing and annotation.</title>
        <authorList>
            <consortium name="The Broad Institute Genomics Platform"/>
            <consortium name="The Broad Institute Genome Sequencing Center for Infectious Disease"/>
            <person name="Wu L."/>
            <person name="Ma J."/>
        </authorList>
    </citation>
    <scope>NUCLEOTIDE SEQUENCE [LARGE SCALE GENOMIC DNA]</scope>
    <source>
        <strain evidence="3">CCUG 60527</strain>
    </source>
</reference>